<organism evidence="1 2">
    <name type="scientific">Diphasiastrum complanatum</name>
    <name type="common">Issler's clubmoss</name>
    <name type="synonym">Lycopodium complanatum</name>
    <dbReference type="NCBI Taxonomy" id="34168"/>
    <lineage>
        <taxon>Eukaryota</taxon>
        <taxon>Viridiplantae</taxon>
        <taxon>Streptophyta</taxon>
        <taxon>Embryophyta</taxon>
        <taxon>Tracheophyta</taxon>
        <taxon>Lycopodiopsida</taxon>
        <taxon>Lycopodiales</taxon>
        <taxon>Lycopodiaceae</taxon>
        <taxon>Lycopodioideae</taxon>
        <taxon>Diphasiastrum</taxon>
    </lineage>
</organism>
<protein>
    <submittedName>
        <fullName evidence="1">Uncharacterized protein</fullName>
    </submittedName>
</protein>
<name>A0ACC2D687_DIPCM</name>
<dbReference type="Proteomes" id="UP001162992">
    <property type="component" value="Chromosome 7"/>
</dbReference>
<gene>
    <name evidence="1" type="ORF">O6H91_07G066400</name>
</gene>
<evidence type="ECO:0000313" key="2">
    <source>
        <dbReference type="Proteomes" id="UP001162992"/>
    </source>
</evidence>
<keyword evidence="2" id="KW-1185">Reference proteome</keyword>
<comment type="caution">
    <text evidence="1">The sequence shown here is derived from an EMBL/GenBank/DDBJ whole genome shotgun (WGS) entry which is preliminary data.</text>
</comment>
<sequence>MALQNIGASNKDDAFYRYKMPKLATKIEGRGNGIKTNLVNMVDVAKALARPPSYTTKYFGCELGAQSKFDDKTGTATVNGAHEMSKLAGLLENFIKKYVQCYGCGNPETEIVISKTQLITLKCAACGYVSDVDMRNKLTTFILKNPPEQKKSGKDKKGMRRAEKERLKEGEVVDEESKKVKKDVKKKKGQDDEKRASKKKSGGSEDEQLSPVSSQADDDEDQEEDDGVQWQTDTSAEAAQRRINEQLTSATSEMVMLQNSSDDPQTAPRAKDTKDKDSKSKLKKRIFKNSETVAKDQDLPNVEELSLHNKLVKDFKACLKNGLTPAELASIVHSKDSPMQEVFSAYFQALFDGISKGLAKEVGKKKLYLAKVVHDEASQKLLLGAVEEFCSLAGSEMGKEVSLVLKTLYDEEIVEEEQILGWFDKGISKCGTGKLCSVRKHAHPFVEWLRNAEAESEEDE</sequence>
<accession>A0ACC2D687</accession>
<evidence type="ECO:0000313" key="1">
    <source>
        <dbReference type="EMBL" id="KAJ7549747.1"/>
    </source>
</evidence>
<reference evidence="2" key="1">
    <citation type="journal article" date="2024" name="Proc. Natl. Acad. Sci. U.S.A.">
        <title>Extraordinary preservation of gene collinearity over three hundred million years revealed in homosporous lycophytes.</title>
        <authorList>
            <person name="Li C."/>
            <person name="Wickell D."/>
            <person name="Kuo L.Y."/>
            <person name="Chen X."/>
            <person name="Nie B."/>
            <person name="Liao X."/>
            <person name="Peng D."/>
            <person name="Ji J."/>
            <person name="Jenkins J."/>
            <person name="Williams M."/>
            <person name="Shu S."/>
            <person name="Plott C."/>
            <person name="Barry K."/>
            <person name="Rajasekar S."/>
            <person name="Grimwood J."/>
            <person name="Han X."/>
            <person name="Sun S."/>
            <person name="Hou Z."/>
            <person name="He W."/>
            <person name="Dai G."/>
            <person name="Sun C."/>
            <person name="Schmutz J."/>
            <person name="Leebens-Mack J.H."/>
            <person name="Li F.W."/>
            <person name="Wang L."/>
        </authorList>
    </citation>
    <scope>NUCLEOTIDE SEQUENCE [LARGE SCALE GENOMIC DNA]</scope>
    <source>
        <strain evidence="2">cv. PW_Plant_1</strain>
    </source>
</reference>
<dbReference type="EMBL" id="CM055098">
    <property type="protein sequence ID" value="KAJ7549747.1"/>
    <property type="molecule type" value="Genomic_DNA"/>
</dbReference>
<proteinExistence type="predicted"/>